<evidence type="ECO:0000313" key="4">
    <source>
        <dbReference type="Proteomes" id="UP000193920"/>
    </source>
</evidence>
<reference evidence="3 4" key="1">
    <citation type="submission" date="2016-08" db="EMBL/GenBank/DDBJ databases">
        <title>A Parts List for Fungal Cellulosomes Revealed by Comparative Genomics.</title>
        <authorList>
            <consortium name="DOE Joint Genome Institute"/>
            <person name="Haitjema C.H."/>
            <person name="Gilmore S.P."/>
            <person name="Henske J.K."/>
            <person name="Solomon K.V."/>
            <person name="De Groot R."/>
            <person name="Kuo A."/>
            <person name="Mondo S.J."/>
            <person name="Salamov A.A."/>
            <person name="Labutti K."/>
            <person name="Zhao Z."/>
            <person name="Chiniquy J."/>
            <person name="Barry K."/>
            <person name="Brewer H.M."/>
            <person name="Purvine S.O."/>
            <person name="Wright A.T."/>
            <person name="Boxma B."/>
            <person name="Van Alen T."/>
            <person name="Hackstein J.H."/>
            <person name="Baker S.E."/>
            <person name="Grigoriev I.V."/>
            <person name="O'Malley M.A."/>
        </authorList>
    </citation>
    <scope>NUCLEOTIDE SEQUENCE [LARGE SCALE GENOMIC DNA]</scope>
    <source>
        <strain evidence="3 4">G1</strain>
    </source>
</reference>
<comment type="caution">
    <text evidence="3">The sequence shown here is derived from an EMBL/GenBank/DDBJ whole genome shotgun (WGS) entry which is preliminary data.</text>
</comment>
<dbReference type="AlphaFoldDB" id="A0A1Y1ZPJ2"/>
<proteinExistence type="predicted"/>
<sequence>MKFINSFLIFISVLKVVIALKTYEKCLNSGDIALIFDNKPSSRTVNKILKVLNEENVKAKLIINGVNEFDTKVKK</sequence>
<evidence type="ECO:0000313" key="3">
    <source>
        <dbReference type="EMBL" id="ORY12173.1"/>
    </source>
</evidence>
<dbReference type="GO" id="GO:0005975">
    <property type="term" value="P:carbohydrate metabolic process"/>
    <property type="evidence" value="ECO:0007669"/>
    <property type="project" value="InterPro"/>
</dbReference>
<feature type="domain" description="NodB homology" evidence="2">
    <location>
        <begin position="30"/>
        <end position="75"/>
    </location>
</feature>
<name>A0A1Y1ZPJ2_9FUNG</name>
<dbReference type="InterPro" id="IPR002509">
    <property type="entry name" value="NODB_dom"/>
</dbReference>
<protein>
    <recommendedName>
        <fullName evidence="2">NodB homology domain-containing protein</fullName>
    </recommendedName>
</protein>
<dbReference type="SUPFAM" id="SSF88713">
    <property type="entry name" value="Glycoside hydrolase/deacetylase"/>
    <property type="match status" value="1"/>
</dbReference>
<feature type="signal peptide" evidence="1">
    <location>
        <begin position="1"/>
        <end position="19"/>
    </location>
</feature>
<dbReference type="EMBL" id="MCOG01000374">
    <property type="protein sequence ID" value="ORY12173.1"/>
    <property type="molecule type" value="Genomic_DNA"/>
</dbReference>
<dbReference type="GO" id="GO:0016810">
    <property type="term" value="F:hydrolase activity, acting on carbon-nitrogen (but not peptide) bonds"/>
    <property type="evidence" value="ECO:0007669"/>
    <property type="project" value="InterPro"/>
</dbReference>
<feature type="chain" id="PRO_5012146732" description="NodB homology domain-containing protein" evidence="1">
    <location>
        <begin position="20"/>
        <end position="75"/>
    </location>
</feature>
<accession>A0A1Y1ZPJ2</accession>
<evidence type="ECO:0000259" key="2">
    <source>
        <dbReference type="PROSITE" id="PS51677"/>
    </source>
</evidence>
<dbReference type="PROSITE" id="PS51677">
    <property type="entry name" value="NODB"/>
    <property type="match status" value="1"/>
</dbReference>
<keyword evidence="4" id="KW-1185">Reference proteome</keyword>
<keyword evidence="1" id="KW-0732">Signal</keyword>
<gene>
    <name evidence="3" type="ORF">LY90DRAFT_189361</name>
</gene>
<evidence type="ECO:0000256" key="1">
    <source>
        <dbReference type="SAM" id="SignalP"/>
    </source>
</evidence>
<dbReference type="Gene3D" id="3.20.20.370">
    <property type="entry name" value="Glycoside hydrolase/deacetylase"/>
    <property type="match status" value="1"/>
</dbReference>
<dbReference type="InterPro" id="IPR011330">
    <property type="entry name" value="Glyco_hydro/deAcase_b/a-brl"/>
</dbReference>
<dbReference type="Proteomes" id="UP000193920">
    <property type="component" value="Unassembled WGS sequence"/>
</dbReference>
<organism evidence="3 4">
    <name type="scientific">Neocallimastix californiae</name>
    <dbReference type="NCBI Taxonomy" id="1754190"/>
    <lineage>
        <taxon>Eukaryota</taxon>
        <taxon>Fungi</taxon>
        <taxon>Fungi incertae sedis</taxon>
        <taxon>Chytridiomycota</taxon>
        <taxon>Chytridiomycota incertae sedis</taxon>
        <taxon>Neocallimastigomycetes</taxon>
        <taxon>Neocallimastigales</taxon>
        <taxon>Neocallimastigaceae</taxon>
        <taxon>Neocallimastix</taxon>
    </lineage>
</organism>